<dbReference type="Gene3D" id="3.40.50.1820">
    <property type="entry name" value="alpha/beta hydrolase"/>
    <property type="match status" value="1"/>
</dbReference>
<evidence type="ECO:0000313" key="5">
    <source>
        <dbReference type="Proteomes" id="UP000636661"/>
    </source>
</evidence>
<evidence type="ECO:0000313" key="4">
    <source>
        <dbReference type="EMBL" id="GGU46760.1"/>
    </source>
</evidence>
<dbReference type="AlphaFoldDB" id="A0A918I0N1"/>
<name>A0A918I0N1_9ACTN</name>
<evidence type="ECO:0000256" key="2">
    <source>
        <dbReference type="PIRSR" id="PIRSR639069-2"/>
    </source>
</evidence>
<dbReference type="PANTHER" id="PTHR40111:SF1">
    <property type="entry name" value="CEPHALOSPORIN-C DEACETYLASE"/>
    <property type="match status" value="1"/>
</dbReference>
<proteinExistence type="predicted"/>
<feature type="domain" description="Acetyl xylan esterase" evidence="3">
    <location>
        <begin position="20"/>
        <end position="317"/>
    </location>
</feature>
<dbReference type="SUPFAM" id="SSF53474">
    <property type="entry name" value="alpha/beta-Hydrolases"/>
    <property type="match status" value="1"/>
</dbReference>
<dbReference type="RefSeq" id="WP_189552146.1">
    <property type="nucleotide sequence ID" value="NZ_BMTP01000009.1"/>
</dbReference>
<feature type="active site" description="Charge relay system" evidence="1">
    <location>
        <position position="273"/>
    </location>
</feature>
<reference evidence="4" key="2">
    <citation type="submission" date="2020-09" db="EMBL/GenBank/DDBJ databases">
        <authorList>
            <person name="Sun Q."/>
            <person name="Ohkuma M."/>
        </authorList>
    </citation>
    <scope>NUCLEOTIDE SEQUENCE</scope>
    <source>
        <strain evidence="4">JCM 4391</strain>
    </source>
</reference>
<feature type="active site" description="Nucleophile" evidence="1">
    <location>
        <position position="185"/>
    </location>
</feature>
<feature type="active site" description="Charge relay system" evidence="1">
    <location>
        <position position="302"/>
    </location>
</feature>
<sequence>MPYTDLPVGHPAARGAQLPPEPVDFDAFWAGTLRRSRAFGGEPVLTPVTDTRLVTVDVYDVRFPGWDGRPVAGWLVVPSDAEGPSPTVVTYIGYGGGRGLPTDHLLYASAGYAHLVVDSRGQGDDTPDVYEGTGTQWVHGFMTRGIEDPHDHYYRRLITDCVRAVDAARLLPHVDAARIVVQGASQGGGLALAVAGLAGRAVAAVLSDVPFLCHMRRGAETATEGPYTELVAHLRHRSRQDPDRVFATLGYFDGVHFARRATAPALFSAGLMDPVCPPSTVLAAYERYAGDKTLREWPFGDHGGGRGATAAEHLRWLGERNLAPCAPRPV</sequence>
<dbReference type="InterPro" id="IPR008391">
    <property type="entry name" value="AXE1_dom"/>
</dbReference>
<protein>
    <submittedName>
        <fullName evidence="4">Cephalosporin-C deacetylase</fullName>
    </submittedName>
</protein>
<dbReference type="PANTHER" id="PTHR40111">
    <property type="entry name" value="CEPHALOSPORIN-C DEACETYLASE"/>
    <property type="match status" value="1"/>
</dbReference>
<reference evidence="4" key="1">
    <citation type="journal article" date="2014" name="Int. J. Syst. Evol. Microbiol.">
        <title>Complete genome sequence of Corynebacterium casei LMG S-19264T (=DSM 44701T), isolated from a smear-ripened cheese.</title>
        <authorList>
            <consortium name="US DOE Joint Genome Institute (JGI-PGF)"/>
            <person name="Walter F."/>
            <person name="Albersmeier A."/>
            <person name="Kalinowski J."/>
            <person name="Ruckert C."/>
        </authorList>
    </citation>
    <scope>NUCLEOTIDE SEQUENCE</scope>
    <source>
        <strain evidence="4">JCM 4391</strain>
    </source>
</reference>
<dbReference type="Pfam" id="PF05448">
    <property type="entry name" value="AXE1"/>
    <property type="match status" value="1"/>
</dbReference>
<dbReference type="GO" id="GO:0005976">
    <property type="term" value="P:polysaccharide metabolic process"/>
    <property type="evidence" value="ECO:0007669"/>
    <property type="project" value="TreeGrafter"/>
</dbReference>
<dbReference type="Proteomes" id="UP000636661">
    <property type="component" value="Unassembled WGS sequence"/>
</dbReference>
<feature type="binding site" evidence="2">
    <location>
        <position position="94"/>
    </location>
    <ligand>
        <name>substrate</name>
    </ligand>
</feature>
<organism evidence="4 5">
    <name type="scientific">Streptomyces lavendofoliae</name>
    <dbReference type="NCBI Taxonomy" id="67314"/>
    <lineage>
        <taxon>Bacteria</taxon>
        <taxon>Bacillati</taxon>
        <taxon>Actinomycetota</taxon>
        <taxon>Actinomycetes</taxon>
        <taxon>Kitasatosporales</taxon>
        <taxon>Streptomycetaceae</taxon>
        <taxon>Streptomyces</taxon>
    </lineage>
</organism>
<dbReference type="GO" id="GO:0052689">
    <property type="term" value="F:carboxylic ester hydrolase activity"/>
    <property type="evidence" value="ECO:0007669"/>
    <property type="project" value="TreeGrafter"/>
</dbReference>
<dbReference type="InterPro" id="IPR029058">
    <property type="entry name" value="AB_hydrolase_fold"/>
</dbReference>
<gene>
    <name evidence="4" type="primary">axeA</name>
    <name evidence="4" type="ORF">GCM10010274_39040</name>
</gene>
<dbReference type="EMBL" id="BMTP01000009">
    <property type="protein sequence ID" value="GGU46760.1"/>
    <property type="molecule type" value="Genomic_DNA"/>
</dbReference>
<keyword evidence="5" id="KW-1185">Reference proteome</keyword>
<evidence type="ECO:0000256" key="1">
    <source>
        <dbReference type="PIRSR" id="PIRSR639069-1"/>
    </source>
</evidence>
<comment type="caution">
    <text evidence="4">The sequence shown here is derived from an EMBL/GenBank/DDBJ whole genome shotgun (WGS) entry which is preliminary data.</text>
</comment>
<dbReference type="InterPro" id="IPR039069">
    <property type="entry name" value="CE7"/>
</dbReference>
<evidence type="ECO:0000259" key="3">
    <source>
        <dbReference type="Pfam" id="PF05448"/>
    </source>
</evidence>
<accession>A0A918I0N1</accession>